<dbReference type="SMART" id="SM00220">
    <property type="entry name" value="S_TKc"/>
    <property type="match status" value="1"/>
</dbReference>
<reference evidence="12" key="1">
    <citation type="submission" date="2021-01" db="EMBL/GenBank/DDBJ databases">
        <authorList>
            <person name="Corre E."/>
            <person name="Pelletier E."/>
            <person name="Niang G."/>
            <person name="Scheremetjew M."/>
            <person name="Finn R."/>
            <person name="Kale V."/>
            <person name="Holt S."/>
            <person name="Cochrane G."/>
            <person name="Meng A."/>
            <person name="Brown T."/>
            <person name="Cohen L."/>
        </authorList>
    </citation>
    <scope>NUCLEOTIDE SEQUENCE</scope>
    <source>
        <strain evidence="12">MM31A-1</strain>
    </source>
</reference>
<evidence type="ECO:0000256" key="4">
    <source>
        <dbReference type="ARBA" id="ARBA00022741"/>
    </source>
</evidence>
<dbReference type="Pfam" id="PF00069">
    <property type="entry name" value="Pkinase"/>
    <property type="match status" value="1"/>
</dbReference>
<dbReference type="FunFam" id="3.30.200.20:FF:000880">
    <property type="entry name" value="Predicted protein"/>
    <property type="match status" value="1"/>
</dbReference>
<feature type="domain" description="Protein kinase" evidence="10">
    <location>
        <begin position="120"/>
        <end position="381"/>
    </location>
</feature>
<dbReference type="PROSITE" id="PS50222">
    <property type="entry name" value="EF_HAND_2"/>
    <property type="match status" value="1"/>
</dbReference>
<dbReference type="CDD" id="cd05117">
    <property type="entry name" value="STKc_CAMK"/>
    <property type="match status" value="1"/>
</dbReference>
<dbReference type="PROSITE" id="PS00108">
    <property type="entry name" value="PROTEIN_KINASE_ST"/>
    <property type="match status" value="1"/>
</dbReference>
<proteinExistence type="inferred from homology"/>
<comment type="similarity">
    <text evidence="7">Belongs to the protein kinase superfamily. Ser/Thr protein kinase family. CDPK subfamily.</text>
</comment>
<dbReference type="InterPro" id="IPR002048">
    <property type="entry name" value="EF_hand_dom"/>
</dbReference>
<protein>
    <recommendedName>
        <fullName evidence="13">Calmodulin</fullName>
    </recommendedName>
</protein>
<dbReference type="SUPFAM" id="SSF56112">
    <property type="entry name" value="Protein kinase-like (PK-like)"/>
    <property type="match status" value="1"/>
</dbReference>
<evidence type="ECO:0000256" key="2">
    <source>
        <dbReference type="ARBA" id="ARBA00022527"/>
    </source>
</evidence>
<keyword evidence="5" id="KW-0418">Kinase</keyword>
<evidence type="ECO:0000256" key="9">
    <source>
        <dbReference type="SAM" id="MobiDB-lite"/>
    </source>
</evidence>
<keyword evidence="4 8" id="KW-0547">Nucleotide-binding</keyword>
<evidence type="ECO:0008006" key="13">
    <source>
        <dbReference type="Google" id="ProtNLM"/>
    </source>
</evidence>
<feature type="region of interest" description="Disordered" evidence="9">
    <location>
        <begin position="1"/>
        <end position="90"/>
    </location>
</feature>
<feature type="binding site" evidence="8">
    <location>
        <position position="153"/>
    </location>
    <ligand>
        <name>ATP</name>
        <dbReference type="ChEBI" id="CHEBI:30616"/>
    </ligand>
</feature>
<keyword evidence="3" id="KW-0808">Transferase</keyword>
<dbReference type="Gene3D" id="1.10.510.10">
    <property type="entry name" value="Transferase(Phosphotransferase) domain 1"/>
    <property type="match status" value="1"/>
</dbReference>
<evidence type="ECO:0000256" key="7">
    <source>
        <dbReference type="ARBA" id="ARBA00024334"/>
    </source>
</evidence>
<evidence type="ECO:0000256" key="5">
    <source>
        <dbReference type="ARBA" id="ARBA00022777"/>
    </source>
</evidence>
<dbReference type="GO" id="GO:0005524">
    <property type="term" value="F:ATP binding"/>
    <property type="evidence" value="ECO:0007669"/>
    <property type="project" value="UniProtKB-UniRule"/>
</dbReference>
<keyword evidence="2" id="KW-0723">Serine/threonine-protein kinase</keyword>
<evidence type="ECO:0000313" key="12">
    <source>
        <dbReference type="EMBL" id="CAE0459558.1"/>
    </source>
</evidence>
<evidence type="ECO:0000256" key="3">
    <source>
        <dbReference type="ARBA" id="ARBA00022679"/>
    </source>
</evidence>
<comment type="cofactor">
    <cofactor evidence="1">
        <name>Mg(2+)</name>
        <dbReference type="ChEBI" id="CHEBI:18420"/>
    </cofactor>
</comment>
<dbReference type="InterPro" id="IPR050205">
    <property type="entry name" value="CDPK_Ser/Thr_kinases"/>
</dbReference>
<dbReference type="InterPro" id="IPR011992">
    <property type="entry name" value="EF-hand-dom_pair"/>
</dbReference>
<sequence>MGNDCRKASAHDMSTFSKEGAANSSDNLVAKKQHERPPSSSWRSRSKRKGTNSNENMSIEKKKNPPVTGKSADSFGREDDEAEKQRKRMQGVGMFTGEDWDQHEPVMITDYLSNVRDRYHVSHKELGHGHYGVVRKCMDRETEEWFAIKSIRKSKISKLEVLRREIDILKDVSHPNIIRLREVHEDSQYLHLITELCSGGELFDRIIAKTQSAEGHFSECDAAKLIRSILDAIAYCHDEKKIVHRDLKPENFLFATTDDDAPIKIIDFGLSRPDVGPGSIMKTKVGTPYYVAPEVLKRKYTASCDIWSIGVITYILLCGYPPFYGNSDTQIFDSVRAGTFDFPSPEWDTISDSAKDFVCCLLKKEPTERLTATNAMQHKWIKQFTVGRRTSTHIRYDSEGCRRRSQQFTAFMGMTKLKKAALGYIAANLTQEEMQKLGEIVQELDKDNVGNITLKQLDDALKEDNFVPELSERLQTLREELSLSGEEMFKWKDFHDAMLDKSALMKEDKIFLACEQFKKAENNTLESTHLIKLLGGENIAKGILDLGTITGEHISYEEFRRMVTRRFTCVLNSLYDIEDPDENIKDSGENEIMDTT</sequence>
<keyword evidence="6 8" id="KW-0067">ATP-binding</keyword>
<dbReference type="PANTHER" id="PTHR24349">
    <property type="entry name" value="SERINE/THREONINE-PROTEIN KINASE"/>
    <property type="match status" value="1"/>
</dbReference>
<feature type="compositionally biased region" description="Basic and acidic residues" evidence="9">
    <location>
        <begin position="1"/>
        <end position="10"/>
    </location>
</feature>
<dbReference type="InterPro" id="IPR000719">
    <property type="entry name" value="Prot_kinase_dom"/>
</dbReference>
<gene>
    <name evidence="12" type="ORF">CDEB00056_LOCUS4399</name>
</gene>
<name>A0A7S3V631_9STRA</name>
<evidence type="ECO:0000259" key="11">
    <source>
        <dbReference type="PROSITE" id="PS50222"/>
    </source>
</evidence>
<dbReference type="FunFam" id="1.10.510.10:FF:000475">
    <property type="entry name" value="Calcium-dependent protein kinase 5"/>
    <property type="match status" value="1"/>
</dbReference>
<dbReference type="GO" id="GO:0005509">
    <property type="term" value="F:calcium ion binding"/>
    <property type="evidence" value="ECO:0007669"/>
    <property type="project" value="InterPro"/>
</dbReference>
<evidence type="ECO:0000256" key="1">
    <source>
        <dbReference type="ARBA" id="ARBA00001946"/>
    </source>
</evidence>
<feature type="compositionally biased region" description="Polar residues" evidence="9">
    <location>
        <begin position="12"/>
        <end position="27"/>
    </location>
</feature>
<dbReference type="Gene3D" id="3.30.200.20">
    <property type="entry name" value="Phosphorylase Kinase, domain 1"/>
    <property type="match status" value="1"/>
</dbReference>
<evidence type="ECO:0000259" key="10">
    <source>
        <dbReference type="PROSITE" id="PS50011"/>
    </source>
</evidence>
<dbReference type="GO" id="GO:0004674">
    <property type="term" value="F:protein serine/threonine kinase activity"/>
    <property type="evidence" value="ECO:0007669"/>
    <property type="project" value="UniProtKB-KW"/>
</dbReference>
<feature type="domain" description="EF-hand" evidence="11">
    <location>
        <begin position="432"/>
        <end position="467"/>
    </location>
</feature>
<dbReference type="AlphaFoldDB" id="A0A7S3V631"/>
<dbReference type="PROSITE" id="PS50011">
    <property type="entry name" value="PROTEIN_KINASE_DOM"/>
    <property type="match status" value="1"/>
</dbReference>
<dbReference type="SUPFAM" id="SSF47473">
    <property type="entry name" value="EF-hand"/>
    <property type="match status" value="1"/>
</dbReference>
<dbReference type="Gene3D" id="1.10.238.10">
    <property type="entry name" value="EF-hand"/>
    <property type="match status" value="2"/>
</dbReference>
<dbReference type="EMBL" id="HBIO01006074">
    <property type="protein sequence ID" value="CAE0459558.1"/>
    <property type="molecule type" value="Transcribed_RNA"/>
</dbReference>
<dbReference type="InterPro" id="IPR008271">
    <property type="entry name" value="Ser/Thr_kinase_AS"/>
</dbReference>
<evidence type="ECO:0000256" key="8">
    <source>
        <dbReference type="PROSITE-ProRule" id="PRU10141"/>
    </source>
</evidence>
<dbReference type="InterPro" id="IPR011009">
    <property type="entry name" value="Kinase-like_dom_sf"/>
</dbReference>
<dbReference type="PROSITE" id="PS00107">
    <property type="entry name" value="PROTEIN_KINASE_ATP"/>
    <property type="match status" value="1"/>
</dbReference>
<evidence type="ECO:0000256" key="6">
    <source>
        <dbReference type="ARBA" id="ARBA00022840"/>
    </source>
</evidence>
<organism evidence="12">
    <name type="scientific">Chaetoceros debilis</name>
    <dbReference type="NCBI Taxonomy" id="122233"/>
    <lineage>
        <taxon>Eukaryota</taxon>
        <taxon>Sar</taxon>
        <taxon>Stramenopiles</taxon>
        <taxon>Ochrophyta</taxon>
        <taxon>Bacillariophyta</taxon>
        <taxon>Coscinodiscophyceae</taxon>
        <taxon>Chaetocerotophycidae</taxon>
        <taxon>Chaetocerotales</taxon>
        <taxon>Chaetocerotaceae</taxon>
        <taxon>Chaetoceros</taxon>
    </lineage>
</organism>
<dbReference type="InterPro" id="IPR017441">
    <property type="entry name" value="Protein_kinase_ATP_BS"/>
</dbReference>
<accession>A0A7S3V631</accession>